<dbReference type="PANTHER" id="PTHR47354:SF8">
    <property type="entry name" value="1,2-PHENYLACETYL-COA EPOXIDASE, SUBUNIT E"/>
    <property type="match status" value="1"/>
</dbReference>
<evidence type="ECO:0000256" key="6">
    <source>
        <dbReference type="ARBA" id="ARBA00023002"/>
    </source>
</evidence>
<protein>
    <submittedName>
        <fullName evidence="10">Flavodoxin reductase</fullName>
    </submittedName>
</protein>
<proteinExistence type="predicted"/>
<dbReference type="Proteomes" id="UP001597549">
    <property type="component" value="Unassembled WGS sequence"/>
</dbReference>
<keyword evidence="7" id="KW-0408">Iron</keyword>
<dbReference type="CDD" id="cd06196">
    <property type="entry name" value="FNR_like_1"/>
    <property type="match status" value="1"/>
</dbReference>
<dbReference type="InterPro" id="IPR017938">
    <property type="entry name" value="Riboflavin_synthase-like_b-brl"/>
</dbReference>
<evidence type="ECO:0000256" key="2">
    <source>
        <dbReference type="ARBA" id="ARBA00022630"/>
    </source>
</evidence>
<dbReference type="PROSITE" id="PS51384">
    <property type="entry name" value="FAD_FR"/>
    <property type="match status" value="1"/>
</dbReference>
<evidence type="ECO:0000259" key="9">
    <source>
        <dbReference type="PROSITE" id="PS51384"/>
    </source>
</evidence>
<organism evidence="10 11">
    <name type="scientific">Flavobacterium ardleyense</name>
    <dbReference type="NCBI Taxonomy" id="2038737"/>
    <lineage>
        <taxon>Bacteria</taxon>
        <taxon>Pseudomonadati</taxon>
        <taxon>Bacteroidota</taxon>
        <taxon>Flavobacteriia</taxon>
        <taxon>Flavobacteriales</taxon>
        <taxon>Flavobacteriaceae</taxon>
        <taxon>Flavobacterium</taxon>
    </lineage>
</organism>
<evidence type="ECO:0000256" key="8">
    <source>
        <dbReference type="ARBA" id="ARBA00023014"/>
    </source>
</evidence>
<keyword evidence="4" id="KW-0479">Metal-binding</keyword>
<keyword evidence="3" id="KW-0001">2Fe-2S</keyword>
<evidence type="ECO:0000256" key="4">
    <source>
        <dbReference type="ARBA" id="ARBA00022723"/>
    </source>
</evidence>
<keyword evidence="5" id="KW-0274">FAD</keyword>
<dbReference type="InterPro" id="IPR050415">
    <property type="entry name" value="MRET"/>
</dbReference>
<evidence type="ECO:0000313" key="11">
    <source>
        <dbReference type="Proteomes" id="UP001597549"/>
    </source>
</evidence>
<dbReference type="Gene3D" id="2.40.30.10">
    <property type="entry name" value="Translation factors"/>
    <property type="match status" value="1"/>
</dbReference>
<keyword evidence="2" id="KW-0285">Flavoprotein</keyword>
<gene>
    <name evidence="10" type="ORF">ACFSX9_10160</name>
</gene>
<dbReference type="PRINTS" id="PR00371">
    <property type="entry name" value="FPNCR"/>
</dbReference>
<accession>A0ABW5Z8Y7</accession>
<name>A0ABW5Z8Y7_9FLAO</name>
<dbReference type="EMBL" id="JBHUOL010000018">
    <property type="protein sequence ID" value="MFD2909102.1"/>
    <property type="molecule type" value="Genomic_DNA"/>
</dbReference>
<evidence type="ECO:0000313" key="10">
    <source>
        <dbReference type="EMBL" id="MFD2909102.1"/>
    </source>
</evidence>
<dbReference type="SUPFAM" id="SSF52343">
    <property type="entry name" value="Ferredoxin reductase-like, C-terminal NADP-linked domain"/>
    <property type="match status" value="1"/>
</dbReference>
<keyword evidence="6" id="KW-0560">Oxidoreductase</keyword>
<keyword evidence="11" id="KW-1185">Reference proteome</keyword>
<dbReference type="InterPro" id="IPR017927">
    <property type="entry name" value="FAD-bd_FR_type"/>
</dbReference>
<dbReference type="PRINTS" id="PR00410">
    <property type="entry name" value="PHEHYDRXLASE"/>
</dbReference>
<dbReference type="Pfam" id="PF08022">
    <property type="entry name" value="FAD_binding_8"/>
    <property type="match status" value="1"/>
</dbReference>
<evidence type="ECO:0000256" key="1">
    <source>
        <dbReference type="ARBA" id="ARBA00001974"/>
    </source>
</evidence>
<reference evidence="11" key="1">
    <citation type="journal article" date="2019" name="Int. J. Syst. Evol. Microbiol.">
        <title>The Global Catalogue of Microorganisms (GCM) 10K type strain sequencing project: providing services to taxonomists for standard genome sequencing and annotation.</title>
        <authorList>
            <consortium name="The Broad Institute Genomics Platform"/>
            <consortium name="The Broad Institute Genome Sequencing Center for Infectious Disease"/>
            <person name="Wu L."/>
            <person name="Ma J."/>
        </authorList>
    </citation>
    <scope>NUCLEOTIDE SEQUENCE [LARGE SCALE GENOMIC DNA]</scope>
    <source>
        <strain evidence="11">KCTC 52644</strain>
    </source>
</reference>
<sequence length="223" mass="25172">MENYKVNIQSIQKVTPDVLRIVTNKPDGFDFTPGKATELAINKVGWESQKRPFTMTSLPKGDKLEFMIKTYPKREGVTNEMLDLKQNDELLVGDVFGAIDYKGEGVFIAGGAGVTPFISILRQLKANKEMGHNKLIFANKTKSDIILEQEFNSLLGDSFINILSDEDEEGYAFGRITEEFLKENIQNLKQHFYLCGPPPMITAIEAILMDLGIDEKLIIKEEY</sequence>
<evidence type="ECO:0000256" key="7">
    <source>
        <dbReference type="ARBA" id="ARBA00023004"/>
    </source>
</evidence>
<dbReference type="SUPFAM" id="SSF63380">
    <property type="entry name" value="Riboflavin synthase domain-like"/>
    <property type="match status" value="1"/>
</dbReference>
<dbReference type="Gene3D" id="3.40.50.80">
    <property type="entry name" value="Nucleotide-binding domain of ferredoxin-NADP reductase (FNR) module"/>
    <property type="match status" value="1"/>
</dbReference>
<evidence type="ECO:0000256" key="3">
    <source>
        <dbReference type="ARBA" id="ARBA00022714"/>
    </source>
</evidence>
<evidence type="ECO:0000256" key="5">
    <source>
        <dbReference type="ARBA" id="ARBA00022827"/>
    </source>
</evidence>
<dbReference type="InterPro" id="IPR039261">
    <property type="entry name" value="FNR_nucleotide-bd"/>
</dbReference>
<comment type="cofactor">
    <cofactor evidence="1">
        <name>FAD</name>
        <dbReference type="ChEBI" id="CHEBI:57692"/>
    </cofactor>
</comment>
<dbReference type="PANTHER" id="PTHR47354">
    <property type="entry name" value="NADH OXIDOREDUCTASE HCR"/>
    <property type="match status" value="1"/>
</dbReference>
<comment type="caution">
    <text evidence="10">The sequence shown here is derived from an EMBL/GenBank/DDBJ whole genome shotgun (WGS) entry which is preliminary data.</text>
</comment>
<keyword evidence="8" id="KW-0411">Iron-sulfur</keyword>
<dbReference type="InterPro" id="IPR013112">
    <property type="entry name" value="FAD-bd_8"/>
</dbReference>
<feature type="domain" description="FAD-binding FR-type" evidence="9">
    <location>
        <begin position="1"/>
        <end position="102"/>
    </location>
</feature>
<dbReference type="Pfam" id="PF00175">
    <property type="entry name" value="NAD_binding_1"/>
    <property type="match status" value="1"/>
</dbReference>
<dbReference type="InterPro" id="IPR001433">
    <property type="entry name" value="OxRdtase_FAD/NAD-bd"/>
</dbReference>
<dbReference type="InterPro" id="IPR001709">
    <property type="entry name" value="Flavoprot_Pyr_Nucl_cyt_Rdtase"/>
</dbReference>
<dbReference type="RefSeq" id="WP_379807293.1">
    <property type="nucleotide sequence ID" value="NZ_JBHUOL010000018.1"/>
</dbReference>